<evidence type="ECO:0000313" key="2">
    <source>
        <dbReference type="Proteomes" id="UP000076510"/>
    </source>
</evidence>
<evidence type="ECO:0000313" key="1">
    <source>
        <dbReference type="EMBL" id="KZE45432.1"/>
    </source>
</evidence>
<dbReference type="SUPFAM" id="SSF49764">
    <property type="entry name" value="HSP20-like chaperones"/>
    <property type="match status" value="1"/>
</dbReference>
<protein>
    <submittedName>
        <fullName evidence="1">Spore coat protein</fullName>
    </submittedName>
</protein>
<dbReference type="PATRIC" id="fig|189381.10.peg.3744"/>
<keyword evidence="1" id="KW-0167">Capsid protein</keyword>
<gene>
    <name evidence="1" type="ORF">AV649_04360</name>
</gene>
<dbReference type="EMBL" id="LQQY01000034">
    <property type="protein sequence ID" value="KZE45432.1"/>
    <property type="molecule type" value="Genomic_DNA"/>
</dbReference>
<dbReference type="OrthoDB" id="2905328at2"/>
<comment type="caution">
    <text evidence="1">The sequence shown here is derived from an EMBL/GenBank/DDBJ whole genome shotgun (WGS) entry which is preliminary data.</text>
</comment>
<name>A0A0J5VB63_9BACI</name>
<dbReference type="Gene3D" id="2.60.40.790">
    <property type="match status" value="1"/>
</dbReference>
<reference evidence="2" key="1">
    <citation type="submission" date="2016-01" db="EMBL/GenBank/DDBJ databases">
        <title>Whole genome sequencing of Bhargavaea cecembensis T14.</title>
        <authorList>
            <person name="Hong K.W."/>
        </authorList>
    </citation>
    <scope>NUCLEOTIDE SEQUENCE [LARGE SCALE GENOMIC DNA]</scope>
    <source>
        <strain evidence="2">M19</strain>
    </source>
</reference>
<sequence>MFPWNVFPFMKGMKQNMNPQEVDSYVQDMMKKMFPGGFESMMNANSTMGGVSPQHTPHQSSEQSASIPAHVFESFEDVYVRFELKDEGLMKKVKIYHTSNQAIIENIPSDGDRQVMTLPCLVKKKGASAHFRDGILEVKIPKSTDMQFTEIDVSDRY</sequence>
<keyword evidence="1" id="KW-0946">Virion</keyword>
<dbReference type="CDD" id="cd06464">
    <property type="entry name" value="ACD_sHsps-like"/>
    <property type="match status" value="1"/>
</dbReference>
<accession>A0A0J5VB63</accession>
<dbReference type="Proteomes" id="UP000076510">
    <property type="component" value="Unassembled WGS sequence"/>
</dbReference>
<proteinExistence type="predicted"/>
<dbReference type="RefSeq" id="WP_048012851.1">
    <property type="nucleotide sequence ID" value="NZ_JBNKIN010000004.1"/>
</dbReference>
<dbReference type="AlphaFoldDB" id="A0A0J5VB63"/>
<organism evidence="1 2">
    <name type="scientific">Rossellomorea marisflavi</name>
    <dbReference type="NCBI Taxonomy" id="189381"/>
    <lineage>
        <taxon>Bacteria</taxon>
        <taxon>Bacillati</taxon>
        <taxon>Bacillota</taxon>
        <taxon>Bacilli</taxon>
        <taxon>Bacillales</taxon>
        <taxon>Bacillaceae</taxon>
        <taxon>Rossellomorea</taxon>
    </lineage>
</organism>
<dbReference type="InterPro" id="IPR008978">
    <property type="entry name" value="HSP20-like_chaperone"/>
</dbReference>